<organism evidence="1 2">
    <name type="scientific">Catenaria anguillulae PL171</name>
    <dbReference type="NCBI Taxonomy" id="765915"/>
    <lineage>
        <taxon>Eukaryota</taxon>
        <taxon>Fungi</taxon>
        <taxon>Fungi incertae sedis</taxon>
        <taxon>Blastocladiomycota</taxon>
        <taxon>Blastocladiomycetes</taxon>
        <taxon>Blastocladiales</taxon>
        <taxon>Catenariaceae</taxon>
        <taxon>Catenaria</taxon>
    </lineage>
</organism>
<gene>
    <name evidence="1" type="ORF">BCR44DRAFT_85451</name>
</gene>
<proteinExistence type="predicted"/>
<evidence type="ECO:0000313" key="1">
    <source>
        <dbReference type="EMBL" id="ORZ34251.1"/>
    </source>
</evidence>
<sequence length="121" mass="13512">MSRRDTKRQRPPALIPTSLFIHSSFVDHDQVTSIQDSFHASNMRCSALFTVFVLAVAAFTNTVEAAADKGNAIAPQVHPCGPFYPACIRRCRKFCKNWSPEDCQACYDDCEANCNDIPRAK</sequence>
<dbReference type="EMBL" id="MCFL01000030">
    <property type="protein sequence ID" value="ORZ34251.1"/>
    <property type="molecule type" value="Genomic_DNA"/>
</dbReference>
<dbReference type="Proteomes" id="UP000193411">
    <property type="component" value="Unassembled WGS sequence"/>
</dbReference>
<accession>A0A1Y2HK73</accession>
<evidence type="ECO:0000313" key="2">
    <source>
        <dbReference type="Proteomes" id="UP000193411"/>
    </source>
</evidence>
<name>A0A1Y2HK73_9FUNG</name>
<keyword evidence="2" id="KW-1185">Reference proteome</keyword>
<protein>
    <submittedName>
        <fullName evidence="1">Uncharacterized protein</fullName>
    </submittedName>
</protein>
<dbReference type="AlphaFoldDB" id="A0A1Y2HK73"/>
<reference evidence="1 2" key="1">
    <citation type="submission" date="2016-07" db="EMBL/GenBank/DDBJ databases">
        <title>Pervasive Adenine N6-methylation of Active Genes in Fungi.</title>
        <authorList>
            <consortium name="DOE Joint Genome Institute"/>
            <person name="Mondo S.J."/>
            <person name="Dannebaum R.O."/>
            <person name="Kuo R.C."/>
            <person name="Labutti K."/>
            <person name="Haridas S."/>
            <person name="Kuo A."/>
            <person name="Salamov A."/>
            <person name="Ahrendt S.R."/>
            <person name="Lipzen A."/>
            <person name="Sullivan W."/>
            <person name="Andreopoulos W.B."/>
            <person name="Clum A."/>
            <person name="Lindquist E."/>
            <person name="Daum C."/>
            <person name="Ramamoorthy G.K."/>
            <person name="Gryganskyi A."/>
            <person name="Culley D."/>
            <person name="Magnuson J.K."/>
            <person name="James T.Y."/>
            <person name="O'Malley M.A."/>
            <person name="Stajich J.E."/>
            <person name="Spatafora J.W."/>
            <person name="Visel A."/>
            <person name="Grigoriev I.V."/>
        </authorList>
    </citation>
    <scope>NUCLEOTIDE SEQUENCE [LARGE SCALE GENOMIC DNA]</scope>
    <source>
        <strain evidence="1 2">PL171</strain>
    </source>
</reference>
<comment type="caution">
    <text evidence="1">The sequence shown here is derived from an EMBL/GenBank/DDBJ whole genome shotgun (WGS) entry which is preliminary data.</text>
</comment>